<dbReference type="Proteomes" id="UP000077885">
    <property type="component" value="Unassembled WGS sequence"/>
</dbReference>
<accession>A0A1A9S1S1</accession>
<feature type="domain" description="SH3b" evidence="2">
    <location>
        <begin position="51"/>
        <end position="108"/>
    </location>
</feature>
<evidence type="ECO:0000313" key="4">
    <source>
        <dbReference type="Proteomes" id="UP000077885"/>
    </source>
</evidence>
<evidence type="ECO:0000256" key="1">
    <source>
        <dbReference type="SAM" id="SignalP"/>
    </source>
</evidence>
<organism evidence="3 4">
    <name type="scientific">Eikenella longinqua</name>
    <dbReference type="NCBI Taxonomy" id="1795827"/>
    <lineage>
        <taxon>Bacteria</taxon>
        <taxon>Pseudomonadati</taxon>
        <taxon>Pseudomonadota</taxon>
        <taxon>Betaproteobacteria</taxon>
        <taxon>Neisseriales</taxon>
        <taxon>Neisseriaceae</taxon>
        <taxon>Eikenella</taxon>
    </lineage>
</organism>
<proteinExistence type="predicted"/>
<comment type="caution">
    <text evidence="3">The sequence shown here is derived from an EMBL/GenBank/DDBJ whole genome shotgun (WGS) entry which is preliminary data.</text>
</comment>
<dbReference type="AlphaFoldDB" id="A0A1A9S1S1"/>
<keyword evidence="4" id="KW-1185">Reference proteome</keyword>
<evidence type="ECO:0000259" key="2">
    <source>
        <dbReference type="Pfam" id="PF08239"/>
    </source>
</evidence>
<dbReference type="InterPro" id="IPR003646">
    <property type="entry name" value="SH3-like_bac-type"/>
</dbReference>
<dbReference type="OrthoDB" id="79647at2"/>
<dbReference type="EMBL" id="LXSL01000012">
    <property type="protein sequence ID" value="OAM30894.1"/>
    <property type="molecule type" value="Genomic_DNA"/>
</dbReference>
<feature type="signal peptide" evidence="1">
    <location>
        <begin position="1"/>
        <end position="27"/>
    </location>
</feature>
<reference evidence="4" key="1">
    <citation type="submission" date="2016-05" db="EMBL/GenBank/DDBJ databases">
        <title>Draft genome of Corynebacterium afermentans subsp. afermentans LCDC 88199T.</title>
        <authorList>
            <person name="Bernier A.-M."/>
            <person name="Bernard K."/>
        </authorList>
    </citation>
    <scope>NUCLEOTIDE SEQUENCE [LARGE SCALE GENOMIC DNA]</scope>
    <source>
        <strain evidence="4">NML02-A-017</strain>
    </source>
</reference>
<dbReference type="Pfam" id="PF08239">
    <property type="entry name" value="SH3_3"/>
    <property type="match status" value="1"/>
</dbReference>
<name>A0A1A9S1S1_9NEIS</name>
<sequence length="185" mass="20052">MISSPTIRTAALSAVLLAASASAVAGADTDSCVLPSPASVSTYLVTDGDETVNIRAQPTTRADILAVCDNLGEVAILGKNGAWYRVQLALRPYQPQDRRLIDGYVHQSQVSLRHVYIVHSADGTANLRMNANIRAEIQQRIPNGTTLIERPANRRGDWLYVGVQGRGGDTYGYVHKSQIRPKAVR</sequence>
<feature type="chain" id="PRO_5008396442" description="SH3b domain-containing protein" evidence="1">
    <location>
        <begin position="28"/>
        <end position="185"/>
    </location>
</feature>
<dbReference type="Gene3D" id="2.30.30.40">
    <property type="entry name" value="SH3 Domains"/>
    <property type="match status" value="2"/>
</dbReference>
<protein>
    <recommendedName>
        <fullName evidence="2">SH3b domain-containing protein</fullName>
    </recommendedName>
</protein>
<keyword evidence="1" id="KW-0732">Signal</keyword>
<dbReference type="RefSeq" id="WP_067590678.1">
    <property type="nucleotide sequence ID" value="NZ_LXSL01000012.1"/>
</dbReference>
<gene>
    <name evidence="3" type="ORF">A7P95_02550</name>
</gene>
<evidence type="ECO:0000313" key="3">
    <source>
        <dbReference type="EMBL" id="OAM30894.1"/>
    </source>
</evidence>